<comment type="subcellular location">
    <subcellularLocation>
        <location evidence="1">Membrane</location>
        <topology evidence="1">Multi-pass membrane protein</topology>
    </subcellularLocation>
</comment>
<feature type="transmembrane region" description="Helical" evidence="11">
    <location>
        <begin position="206"/>
        <end position="223"/>
    </location>
</feature>
<dbReference type="STRING" id="1458461.BN1012_Phect450"/>
<evidence type="ECO:0000313" key="14">
    <source>
        <dbReference type="Proteomes" id="UP000032160"/>
    </source>
</evidence>
<evidence type="ECO:0000256" key="3">
    <source>
        <dbReference type="ARBA" id="ARBA00022692"/>
    </source>
</evidence>
<evidence type="ECO:0000259" key="12">
    <source>
        <dbReference type="PROSITE" id="PS51371"/>
    </source>
</evidence>
<name>X5MDP9_9HYPH</name>
<dbReference type="SUPFAM" id="SSF81340">
    <property type="entry name" value="Clc chloride channel"/>
    <property type="match status" value="1"/>
</dbReference>
<dbReference type="CDD" id="cd00400">
    <property type="entry name" value="Voltage_gated_ClC"/>
    <property type="match status" value="1"/>
</dbReference>
<dbReference type="PATRIC" id="fig|1458461.3.peg.449"/>
<feature type="transmembrane region" description="Helical" evidence="11">
    <location>
        <begin position="412"/>
        <end position="434"/>
    </location>
</feature>
<evidence type="ECO:0000256" key="1">
    <source>
        <dbReference type="ARBA" id="ARBA00004141"/>
    </source>
</evidence>
<dbReference type="InterPro" id="IPR000644">
    <property type="entry name" value="CBS_dom"/>
</dbReference>
<dbReference type="Pfam" id="PF00654">
    <property type="entry name" value="Voltage_CLC"/>
    <property type="match status" value="1"/>
</dbReference>
<evidence type="ECO:0000256" key="2">
    <source>
        <dbReference type="ARBA" id="ARBA00022448"/>
    </source>
</evidence>
<feature type="transmembrane region" description="Helical" evidence="11">
    <location>
        <begin position="73"/>
        <end position="94"/>
    </location>
</feature>
<evidence type="ECO:0000256" key="6">
    <source>
        <dbReference type="ARBA" id="ARBA00023136"/>
    </source>
</evidence>
<keyword evidence="14" id="KW-1185">Reference proteome</keyword>
<dbReference type="AlphaFoldDB" id="X5MDP9"/>
<accession>X5MDP9</accession>
<dbReference type="PANTHER" id="PTHR43427:SF6">
    <property type="entry name" value="CHLORIDE CHANNEL PROTEIN CLC-E"/>
    <property type="match status" value="1"/>
</dbReference>
<evidence type="ECO:0000313" key="13">
    <source>
        <dbReference type="EMBL" id="CDO58664.1"/>
    </source>
</evidence>
<sequence length="542" mass="57003">MSDTPLTSQRIRLENALRRATTSPVPRVWLAALLVGVLAGYAAIGFRLAIGGIQYLWLGETEENLFRFLQETPAWLIIAGPTTAGLVVGLWLTFLQPGNRAEGVADVIEARAVGAGRLPLWKGLGSAIVSIISLGGGASAGREGPAVHLGATLGSFLGERFGFTPTHLRTLLAAGAAAAVAASFNAPIAGVLFALEVVLGHYALRASGPIVIASVVGALLARIHMGSSPTFVIPEYMITSLADFPAFALLGVVSALVAMAFMATIMRADTLARQVSIPLWLRPVLGGLIIGAIGIWYPQALGVGYAATDAALQGQFGLVLLLSLIVVKTLATAITIASRFGGGVFSPALYLGAMTGGAFGLIIAQAAPEIAFSTHAVYAIVGMGAVAGAVLGAPLSTLLIAFELTGGYEMTVALMVAISIATALTQGLLGKSFFHWQLERRGLRLYGGPRWQILQTVLVQDFMQRVVDDENTPLQKLDEDDERLFIGDTLEKTLALFEASQHETLPVVQPSEHLEIVGTVSHADALRAYNEALVEASREEHE</sequence>
<evidence type="ECO:0000256" key="7">
    <source>
        <dbReference type="ARBA" id="ARBA00023173"/>
    </source>
</evidence>
<reference evidence="13 14" key="1">
    <citation type="journal article" date="2014" name="Front. Genet.">
        <title>Genome and metabolic network of "Candidatus Phaeomarinobacter ectocarpi" Ec32, a new candidate genus of Alphaproteobacteria frequently associated with brown algae.</title>
        <authorList>
            <person name="Dittami S.M."/>
            <person name="Barbeyron T."/>
            <person name="Boyen C."/>
            <person name="Cambefort J."/>
            <person name="Collet G."/>
            <person name="Delage L."/>
            <person name="Gobet A."/>
            <person name="Groisillier A."/>
            <person name="Leblanc C."/>
            <person name="Michel G."/>
            <person name="Scornet D."/>
            <person name="Siegel A."/>
            <person name="Tapia J.E."/>
            <person name="Tonon T."/>
        </authorList>
    </citation>
    <scope>NUCLEOTIDE SEQUENCE [LARGE SCALE GENOMIC DNA]</scope>
    <source>
        <strain evidence="13 14">Ec32</strain>
    </source>
</reference>
<feature type="transmembrane region" description="Helical" evidence="11">
    <location>
        <begin position="244"/>
        <end position="265"/>
    </location>
</feature>
<keyword evidence="8" id="KW-0868">Chloride</keyword>
<feature type="transmembrane region" description="Helical" evidence="11">
    <location>
        <begin position="344"/>
        <end position="364"/>
    </location>
</feature>
<keyword evidence="2" id="KW-0813">Transport</keyword>
<feature type="transmembrane region" description="Helical" evidence="11">
    <location>
        <begin position="170"/>
        <end position="194"/>
    </location>
</feature>
<keyword evidence="4 11" id="KW-1133">Transmembrane helix</keyword>
<keyword evidence="6 11" id="KW-0472">Membrane</keyword>
<feature type="domain" description="CBS" evidence="12">
    <location>
        <begin position="470"/>
        <end position="535"/>
    </location>
</feature>
<protein>
    <submittedName>
        <fullName evidence="13">Chloride channel protein</fullName>
    </submittedName>
</protein>
<feature type="transmembrane region" description="Helical" evidence="11">
    <location>
        <begin position="277"/>
        <end position="297"/>
    </location>
</feature>
<dbReference type="Proteomes" id="UP000032160">
    <property type="component" value="Chromosome I"/>
</dbReference>
<feature type="transmembrane region" description="Helical" evidence="11">
    <location>
        <begin position="376"/>
        <end position="400"/>
    </location>
</feature>
<dbReference type="PANTHER" id="PTHR43427">
    <property type="entry name" value="CHLORIDE CHANNEL PROTEIN CLC-E"/>
    <property type="match status" value="1"/>
</dbReference>
<feature type="transmembrane region" description="Helical" evidence="11">
    <location>
        <begin position="318"/>
        <end position="338"/>
    </location>
</feature>
<dbReference type="KEGG" id="pect:BN1012_Phect450"/>
<dbReference type="RefSeq" id="WP_052535069.1">
    <property type="nucleotide sequence ID" value="NZ_HG966617.1"/>
</dbReference>
<keyword evidence="9" id="KW-0407">Ion channel</keyword>
<evidence type="ECO:0000256" key="5">
    <source>
        <dbReference type="ARBA" id="ARBA00023065"/>
    </source>
</evidence>
<dbReference type="PRINTS" id="PR00762">
    <property type="entry name" value="CLCHANNEL"/>
</dbReference>
<gene>
    <name evidence="13" type="ORF">BN1012_Phect450</name>
</gene>
<dbReference type="InterPro" id="IPR014743">
    <property type="entry name" value="Cl-channel_core"/>
</dbReference>
<feature type="transmembrane region" description="Helical" evidence="11">
    <location>
        <begin position="28"/>
        <end position="53"/>
    </location>
</feature>
<evidence type="ECO:0000256" key="4">
    <source>
        <dbReference type="ARBA" id="ARBA00022989"/>
    </source>
</evidence>
<dbReference type="InterPro" id="IPR001807">
    <property type="entry name" value="ClC"/>
</dbReference>
<evidence type="ECO:0000256" key="8">
    <source>
        <dbReference type="ARBA" id="ARBA00023214"/>
    </source>
</evidence>
<evidence type="ECO:0000256" key="11">
    <source>
        <dbReference type="SAM" id="Phobius"/>
    </source>
</evidence>
<dbReference type="PROSITE" id="PS51371">
    <property type="entry name" value="CBS"/>
    <property type="match status" value="1"/>
</dbReference>
<dbReference type="HOGENOM" id="CLU_015263_5_2_5"/>
<dbReference type="GO" id="GO:0034707">
    <property type="term" value="C:chloride channel complex"/>
    <property type="evidence" value="ECO:0007669"/>
    <property type="project" value="UniProtKB-KW"/>
</dbReference>
<evidence type="ECO:0000256" key="10">
    <source>
        <dbReference type="PROSITE-ProRule" id="PRU00703"/>
    </source>
</evidence>
<keyword evidence="10" id="KW-0129">CBS domain</keyword>
<dbReference type="EMBL" id="HG966617">
    <property type="protein sequence ID" value="CDO58664.1"/>
    <property type="molecule type" value="Genomic_DNA"/>
</dbReference>
<keyword evidence="3 11" id="KW-0812">Transmembrane</keyword>
<dbReference type="Gene3D" id="1.10.3080.10">
    <property type="entry name" value="Clc chloride channel"/>
    <property type="match status" value="1"/>
</dbReference>
<keyword evidence="7" id="KW-0869">Chloride channel</keyword>
<dbReference type="GO" id="GO:0005254">
    <property type="term" value="F:chloride channel activity"/>
    <property type="evidence" value="ECO:0007669"/>
    <property type="project" value="UniProtKB-KW"/>
</dbReference>
<keyword evidence="5" id="KW-0406">Ion transport</keyword>
<proteinExistence type="predicted"/>
<dbReference type="InterPro" id="IPR050368">
    <property type="entry name" value="ClC-type_chloride_channel"/>
</dbReference>
<evidence type="ECO:0000256" key="9">
    <source>
        <dbReference type="ARBA" id="ARBA00023303"/>
    </source>
</evidence>
<organism evidence="13 14">
    <name type="scientific">Candidatus Phaeomarinibacter ectocarpi</name>
    <dbReference type="NCBI Taxonomy" id="1458461"/>
    <lineage>
        <taxon>Bacteria</taxon>
        <taxon>Pseudomonadati</taxon>
        <taxon>Pseudomonadota</taxon>
        <taxon>Alphaproteobacteria</taxon>
        <taxon>Hyphomicrobiales</taxon>
        <taxon>Parvibaculaceae</taxon>
        <taxon>Candidatus Phaeomarinibacter</taxon>
    </lineage>
</organism>